<name>A0ACB6QFA2_9PLEO</name>
<comment type="caution">
    <text evidence="1">The sequence shown here is derived from an EMBL/GenBank/DDBJ whole genome shotgun (WGS) entry which is preliminary data.</text>
</comment>
<dbReference type="EMBL" id="MU003529">
    <property type="protein sequence ID" value="KAF2465658.1"/>
    <property type="molecule type" value="Genomic_DNA"/>
</dbReference>
<keyword evidence="2" id="KW-1185">Reference proteome</keyword>
<sequence length="121" mass="12377">MQSLSCSTVTTTTKVSVYAANRAAAQLSFSTLSATIALPTPSSATFLPPLPPLPSQTREVLPNATSTVRGPTNTSVTSPTPPQCTGNAGQAVVDEGSYTLMFALMVAVMMGMVGLGPNMVL</sequence>
<dbReference type="Proteomes" id="UP000799755">
    <property type="component" value="Unassembled WGS sequence"/>
</dbReference>
<evidence type="ECO:0000313" key="2">
    <source>
        <dbReference type="Proteomes" id="UP000799755"/>
    </source>
</evidence>
<reference evidence="1" key="1">
    <citation type="journal article" date="2020" name="Stud. Mycol.">
        <title>101 Dothideomycetes genomes: a test case for predicting lifestyles and emergence of pathogens.</title>
        <authorList>
            <person name="Haridas S."/>
            <person name="Albert R."/>
            <person name="Binder M."/>
            <person name="Bloem J."/>
            <person name="Labutti K."/>
            <person name="Salamov A."/>
            <person name="Andreopoulos B."/>
            <person name="Baker S."/>
            <person name="Barry K."/>
            <person name="Bills G."/>
            <person name="Bluhm B."/>
            <person name="Cannon C."/>
            <person name="Castanera R."/>
            <person name="Culley D."/>
            <person name="Daum C."/>
            <person name="Ezra D."/>
            <person name="Gonzalez J."/>
            <person name="Henrissat B."/>
            <person name="Kuo A."/>
            <person name="Liang C."/>
            <person name="Lipzen A."/>
            <person name="Lutzoni F."/>
            <person name="Magnuson J."/>
            <person name="Mondo S."/>
            <person name="Nolan M."/>
            <person name="Ohm R."/>
            <person name="Pangilinan J."/>
            <person name="Park H.-J."/>
            <person name="Ramirez L."/>
            <person name="Alfaro M."/>
            <person name="Sun H."/>
            <person name="Tritt A."/>
            <person name="Yoshinaga Y."/>
            <person name="Zwiers L.-H."/>
            <person name="Turgeon B."/>
            <person name="Goodwin S."/>
            <person name="Spatafora J."/>
            <person name="Crous P."/>
            <person name="Grigoriev I."/>
        </authorList>
    </citation>
    <scope>NUCLEOTIDE SEQUENCE</scope>
    <source>
        <strain evidence="1">ATCC 200398</strain>
    </source>
</reference>
<protein>
    <submittedName>
        <fullName evidence="1">Uncharacterized protein</fullName>
    </submittedName>
</protein>
<evidence type="ECO:0000313" key="1">
    <source>
        <dbReference type="EMBL" id="KAF2465658.1"/>
    </source>
</evidence>
<proteinExistence type="predicted"/>
<gene>
    <name evidence="1" type="ORF">BDR25DRAFT_306718</name>
</gene>
<accession>A0ACB6QFA2</accession>
<organism evidence="1 2">
    <name type="scientific">Lindgomyces ingoldianus</name>
    <dbReference type="NCBI Taxonomy" id="673940"/>
    <lineage>
        <taxon>Eukaryota</taxon>
        <taxon>Fungi</taxon>
        <taxon>Dikarya</taxon>
        <taxon>Ascomycota</taxon>
        <taxon>Pezizomycotina</taxon>
        <taxon>Dothideomycetes</taxon>
        <taxon>Pleosporomycetidae</taxon>
        <taxon>Pleosporales</taxon>
        <taxon>Lindgomycetaceae</taxon>
        <taxon>Lindgomyces</taxon>
    </lineage>
</organism>